<dbReference type="Proteomes" id="UP001482620">
    <property type="component" value="Unassembled WGS sequence"/>
</dbReference>
<reference evidence="2 3" key="1">
    <citation type="submission" date="2021-06" db="EMBL/GenBank/DDBJ databases">
        <authorList>
            <person name="Palmer J.M."/>
        </authorList>
    </citation>
    <scope>NUCLEOTIDE SEQUENCE [LARGE SCALE GENOMIC DNA]</scope>
    <source>
        <strain evidence="3">if_2019</strain>
        <tissue evidence="2">Muscle</tissue>
    </source>
</reference>
<protein>
    <submittedName>
        <fullName evidence="2">Uncharacterized protein</fullName>
    </submittedName>
</protein>
<gene>
    <name evidence="2" type="ORF">ILYODFUR_032167</name>
</gene>
<accession>A0ABV0UAW6</accession>
<evidence type="ECO:0000256" key="1">
    <source>
        <dbReference type="SAM" id="Phobius"/>
    </source>
</evidence>
<organism evidence="2 3">
    <name type="scientific">Ilyodon furcidens</name>
    <name type="common">goldbreast splitfin</name>
    <dbReference type="NCBI Taxonomy" id="33524"/>
    <lineage>
        <taxon>Eukaryota</taxon>
        <taxon>Metazoa</taxon>
        <taxon>Chordata</taxon>
        <taxon>Craniata</taxon>
        <taxon>Vertebrata</taxon>
        <taxon>Euteleostomi</taxon>
        <taxon>Actinopterygii</taxon>
        <taxon>Neopterygii</taxon>
        <taxon>Teleostei</taxon>
        <taxon>Neoteleostei</taxon>
        <taxon>Acanthomorphata</taxon>
        <taxon>Ovalentaria</taxon>
        <taxon>Atherinomorphae</taxon>
        <taxon>Cyprinodontiformes</taxon>
        <taxon>Goodeidae</taxon>
        <taxon>Ilyodon</taxon>
    </lineage>
</organism>
<keyword evidence="1" id="KW-1133">Transmembrane helix</keyword>
<dbReference type="EMBL" id="JAHRIQ010063081">
    <property type="protein sequence ID" value="MEQ2242079.1"/>
    <property type="molecule type" value="Genomic_DNA"/>
</dbReference>
<evidence type="ECO:0000313" key="2">
    <source>
        <dbReference type="EMBL" id="MEQ2242079.1"/>
    </source>
</evidence>
<evidence type="ECO:0000313" key="3">
    <source>
        <dbReference type="Proteomes" id="UP001482620"/>
    </source>
</evidence>
<comment type="caution">
    <text evidence="2">The sequence shown here is derived from an EMBL/GenBank/DDBJ whole genome shotgun (WGS) entry which is preliminary data.</text>
</comment>
<keyword evidence="1" id="KW-0812">Transmembrane</keyword>
<sequence length="108" mass="12494">MQEELTFNLTVVVCFVWCKCCSEIMLEMYLKPQGHPLFFTVNRFVCGRNEVCDFHLSSLSLLHILNVRCGYASLLGLLSLPCFISDSTFMFFPLLFAFSLATWYHSFL</sequence>
<feature type="transmembrane region" description="Helical" evidence="1">
    <location>
        <begin position="83"/>
        <end position="104"/>
    </location>
</feature>
<keyword evidence="1" id="KW-0472">Membrane</keyword>
<proteinExistence type="predicted"/>
<name>A0ABV0UAW6_9TELE</name>
<keyword evidence="3" id="KW-1185">Reference proteome</keyword>